<proteinExistence type="predicted"/>
<comment type="caution">
    <text evidence="1">The sequence shown here is derived from an EMBL/GenBank/DDBJ whole genome shotgun (WGS) entry which is preliminary data.</text>
</comment>
<name>A0A0F9KHH3_9ZZZZ</name>
<accession>A0A0F9KHH3</accession>
<dbReference type="EMBL" id="LAZR01009178">
    <property type="protein sequence ID" value="KKM74196.1"/>
    <property type="molecule type" value="Genomic_DNA"/>
</dbReference>
<gene>
    <name evidence="1" type="ORF">LCGC14_1402720</name>
</gene>
<evidence type="ECO:0000313" key="1">
    <source>
        <dbReference type="EMBL" id="KKM74196.1"/>
    </source>
</evidence>
<dbReference type="AlphaFoldDB" id="A0A0F9KHH3"/>
<sequence length="49" mass="5517">MAESLKAKLARISEDYDTDPNATSRLQRQIDLLAKEVAFLLKKVREAGI</sequence>
<reference evidence="1" key="1">
    <citation type="journal article" date="2015" name="Nature">
        <title>Complex archaea that bridge the gap between prokaryotes and eukaryotes.</title>
        <authorList>
            <person name="Spang A."/>
            <person name="Saw J.H."/>
            <person name="Jorgensen S.L."/>
            <person name="Zaremba-Niedzwiedzka K."/>
            <person name="Martijn J."/>
            <person name="Lind A.E."/>
            <person name="van Eijk R."/>
            <person name="Schleper C."/>
            <person name="Guy L."/>
            <person name="Ettema T.J."/>
        </authorList>
    </citation>
    <scope>NUCLEOTIDE SEQUENCE</scope>
</reference>
<protein>
    <submittedName>
        <fullName evidence="1">Uncharacterized protein</fullName>
    </submittedName>
</protein>
<organism evidence="1">
    <name type="scientific">marine sediment metagenome</name>
    <dbReference type="NCBI Taxonomy" id="412755"/>
    <lineage>
        <taxon>unclassified sequences</taxon>
        <taxon>metagenomes</taxon>
        <taxon>ecological metagenomes</taxon>
    </lineage>
</organism>